<comment type="caution">
    <text evidence="2">The sequence shown here is derived from an EMBL/GenBank/DDBJ whole genome shotgun (WGS) entry which is preliminary data.</text>
</comment>
<dbReference type="EMBL" id="MU152151">
    <property type="protein sequence ID" value="KAF9440952.1"/>
    <property type="molecule type" value="Genomic_DNA"/>
</dbReference>
<organism evidence="2 3">
    <name type="scientific">Macrolepiota fuliginosa MF-IS2</name>
    <dbReference type="NCBI Taxonomy" id="1400762"/>
    <lineage>
        <taxon>Eukaryota</taxon>
        <taxon>Fungi</taxon>
        <taxon>Dikarya</taxon>
        <taxon>Basidiomycota</taxon>
        <taxon>Agaricomycotina</taxon>
        <taxon>Agaricomycetes</taxon>
        <taxon>Agaricomycetidae</taxon>
        <taxon>Agaricales</taxon>
        <taxon>Agaricineae</taxon>
        <taxon>Agaricaceae</taxon>
        <taxon>Macrolepiota</taxon>
    </lineage>
</organism>
<dbReference type="OrthoDB" id="343114at2759"/>
<gene>
    <name evidence="2" type="ORF">P691DRAFT_781004</name>
</gene>
<feature type="region of interest" description="Disordered" evidence="1">
    <location>
        <begin position="122"/>
        <end position="157"/>
    </location>
</feature>
<evidence type="ECO:0000313" key="3">
    <source>
        <dbReference type="Proteomes" id="UP000807342"/>
    </source>
</evidence>
<evidence type="ECO:0000313" key="2">
    <source>
        <dbReference type="EMBL" id="KAF9440952.1"/>
    </source>
</evidence>
<dbReference type="AlphaFoldDB" id="A0A9P5X064"/>
<dbReference type="Proteomes" id="UP000807342">
    <property type="component" value="Unassembled WGS sequence"/>
</dbReference>
<reference evidence="2" key="1">
    <citation type="submission" date="2020-11" db="EMBL/GenBank/DDBJ databases">
        <authorList>
            <consortium name="DOE Joint Genome Institute"/>
            <person name="Ahrendt S."/>
            <person name="Riley R."/>
            <person name="Andreopoulos W."/>
            <person name="Labutti K."/>
            <person name="Pangilinan J."/>
            <person name="Ruiz-Duenas F.J."/>
            <person name="Barrasa J.M."/>
            <person name="Sanchez-Garcia M."/>
            <person name="Camarero S."/>
            <person name="Miyauchi S."/>
            <person name="Serrano A."/>
            <person name="Linde D."/>
            <person name="Babiker R."/>
            <person name="Drula E."/>
            <person name="Ayuso-Fernandez I."/>
            <person name="Pacheco R."/>
            <person name="Padilla G."/>
            <person name="Ferreira P."/>
            <person name="Barriuso J."/>
            <person name="Kellner H."/>
            <person name="Castanera R."/>
            <person name="Alfaro M."/>
            <person name="Ramirez L."/>
            <person name="Pisabarro A.G."/>
            <person name="Kuo A."/>
            <person name="Tritt A."/>
            <person name="Lipzen A."/>
            <person name="He G."/>
            <person name="Yan M."/>
            <person name="Ng V."/>
            <person name="Cullen D."/>
            <person name="Martin F."/>
            <person name="Rosso M.-N."/>
            <person name="Henrissat B."/>
            <person name="Hibbett D."/>
            <person name="Martinez A.T."/>
            <person name="Grigoriev I.V."/>
        </authorList>
    </citation>
    <scope>NUCLEOTIDE SEQUENCE</scope>
    <source>
        <strain evidence="2">MF-IS2</strain>
    </source>
</reference>
<accession>A0A9P5X064</accession>
<protein>
    <submittedName>
        <fullName evidence="2">Uncharacterized protein</fullName>
    </submittedName>
</protein>
<proteinExistence type="predicted"/>
<name>A0A9P5X064_9AGAR</name>
<keyword evidence="3" id="KW-1185">Reference proteome</keyword>
<sequence>MPHKPKNLSVSNAPTALAFKPSNVTQCFLTAMNQDHHTVSSFTIEEYSTLVLPAWRSMVMDDLLHMQFRIALNKMFPPPTAPIEVDNDDKDTSDIDELSPTEELTNAITTFGQWFKSNNIADNDIPMEPTAPTHAFSEAASQTPAPSHEASIVKGSA</sequence>
<evidence type="ECO:0000256" key="1">
    <source>
        <dbReference type="SAM" id="MobiDB-lite"/>
    </source>
</evidence>